<dbReference type="AlphaFoldDB" id="A0A942YIF9"/>
<keyword evidence="2" id="KW-1185">Reference proteome</keyword>
<keyword evidence="1" id="KW-0808">Transferase</keyword>
<organism evidence="1 2">
    <name type="scientific">Lederbergia citri</name>
    <dbReference type="NCBI Taxonomy" id="2833580"/>
    <lineage>
        <taxon>Bacteria</taxon>
        <taxon>Bacillati</taxon>
        <taxon>Bacillota</taxon>
        <taxon>Bacilli</taxon>
        <taxon>Bacillales</taxon>
        <taxon>Bacillaceae</taxon>
        <taxon>Lederbergia</taxon>
    </lineage>
</organism>
<keyword evidence="1" id="KW-0418">Kinase</keyword>
<dbReference type="InterPro" id="IPR027417">
    <property type="entry name" value="P-loop_NTPase"/>
</dbReference>
<dbReference type="Proteomes" id="UP000681414">
    <property type="component" value="Unassembled WGS sequence"/>
</dbReference>
<protein>
    <submittedName>
        <fullName evidence="1">Adenylate kinase</fullName>
    </submittedName>
</protein>
<accession>A0A942YIF9</accession>
<evidence type="ECO:0000313" key="2">
    <source>
        <dbReference type="Proteomes" id="UP000681414"/>
    </source>
</evidence>
<dbReference type="Gene3D" id="3.40.50.300">
    <property type="entry name" value="P-loop containing nucleotide triphosphate hydrolases"/>
    <property type="match status" value="1"/>
</dbReference>
<name>A0A942YIF9_9BACI</name>
<gene>
    <name evidence="1" type="ORF">KHA97_09815</name>
</gene>
<proteinExistence type="predicted"/>
<dbReference type="SUPFAM" id="SSF52540">
    <property type="entry name" value="P-loop containing nucleoside triphosphate hydrolases"/>
    <property type="match status" value="1"/>
</dbReference>
<comment type="caution">
    <text evidence="1">The sequence shown here is derived from an EMBL/GenBank/DDBJ whole genome shotgun (WGS) entry which is preliminary data.</text>
</comment>
<sequence length="187" mass="21418">MADVIKIALTGRLRSGKDSVAESLWFDHGFEPPIAFGSALKYYADKIYAHTPRELDGKQRRMYQVFGQAVREYDPDVWIRHAEFSVEQSLNKRDTVGVVVSDLRQPNEYEWCRKNGFIIVRVNAPLEARVKRAEIAGDAFELADLEHDTESYVDKFEVDYEIVNEGSLAELHADVDEMMTKITEGSR</sequence>
<reference evidence="1 2" key="1">
    <citation type="submission" date="2021-05" db="EMBL/GenBank/DDBJ databases">
        <title>Novel Bacillus species.</title>
        <authorList>
            <person name="Liu G."/>
        </authorList>
    </citation>
    <scope>NUCLEOTIDE SEQUENCE [LARGE SCALE GENOMIC DNA]</scope>
    <source>
        <strain evidence="2">FJAT-49780</strain>
    </source>
</reference>
<dbReference type="RefSeq" id="WP_213124579.1">
    <property type="nucleotide sequence ID" value="NZ_JAGYPG010000002.1"/>
</dbReference>
<evidence type="ECO:0000313" key="1">
    <source>
        <dbReference type="EMBL" id="MBS4195351.1"/>
    </source>
</evidence>
<dbReference type="GO" id="GO:0016301">
    <property type="term" value="F:kinase activity"/>
    <property type="evidence" value="ECO:0007669"/>
    <property type="project" value="UniProtKB-KW"/>
</dbReference>
<dbReference type="EMBL" id="JAGYPG010000002">
    <property type="protein sequence ID" value="MBS4195351.1"/>
    <property type="molecule type" value="Genomic_DNA"/>
</dbReference>